<proteinExistence type="predicted"/>
<comment type="caution">
    <text evidence="1">The sequence shown here is derived from an EMBL/GenBank/DDBJ whole genome shotgun (WGS) entry which is preliminary data.</text>
</comment>
<dbReference type="AlphaFoldDB" id="A0A2N3IDD5"/>
<evidence type="ECO:0000313" key="1">
    <source>
        <dbReference type="EMBL" id="PKQ68288.1"/>
    </source>
</evidence>
<dbReference type="EMBL" id="NKXO01000026">
    <property type="protein sequence ID" value="PKQ68288.1"/>
    <property type="molecule type" value="Genomic_DNA"/>
</dbReference>
<dbReference type="Proteomes" id="UP000233387">
    <property type="component" value="Unassembled WGS sequence"/>
</dbReference>
<dbReference type="RefSeq" id="WP_101359026.1">
    <property type="nucleotide sequence ID" value="NZ_NKXO01000026.1"/>
</dbReference>
<sequence>MLIAFQMFILFLGLQEEPQKLLIRKWELKEVVMGKNKMIMQAVPNRRAVVYMEFFENGKCVITSQPAQSPPKENKWSVLQEESNWILHIEAENEFGGKVKQKFKIEKITKKELILSLGEKDDKETYFYKAIK</sequence>
<accession>A0A2N3IDD5</accession>
<protein>
    <recommendedName>
        <fullName evidence="3">Lipocalin-like domain-containing protein</fullName>
    </recommendedName>
</protein>
<name>A0A2N3IDD5_9BACT</name>
<keyword evidence="2" id="KW-1185">Reference proteome</keyword>
<reference evidence="1 2" key="1">
    <citation type="submission" date="2017-06" db="EMBL/GenBank/DDBJ databases">
        <title>Raineya orbicola gen. nov., sp. nov. a slightly thermophilic bacterium of the phylum Bacteroidetes and the description of Raineyaceae fam. nov.</title>
        <authorList>
            <person name="Albuquerque L."/>
            <person name="Polonia A.R.M."/>
            <person name="Barroso C."/>
            <person name="Froufe H.J.C."/>
            <person name="Lage O."/>
            <person name="Lobo-Da-Cunha A."/>
            <person name="Egas C."/>
            <person name="Da Costa M.S."/>
        </authorList>
    </citation>
    <scope>NUCLEOTIDE SEQUENCE [LARGE SCALE GENOMIC DNA]</scope>
    <source>
        <strain evidence="1 2">SPSPC-11</strain>
    </source>
</reference>
<evidence type="ECO:0000313" key="2">
    <source>
        <dbReference type="Proteomes" id="UP000233387"/>
    </source>
</evidence>
<organism evidence="1 2">
    <name type="scientific">Raineya orbicola</name>
    <dbReference type="NCBI Taxonomy" id="2016530"/>
    <lineage>
        <taxon>Bacteria</taxon>
        <taxon>Pseudomonadati</taxon>
        <taxon>Bacteroidota</taxon>
        <taxon>Cytophagia</taxon>
        <taxon>Cytophagales</taxon>
        <taxon>Raineyaceae</taxon>
        <taxon>Raineya</taxon>
    </lineage>
</organism>
<evidence type="ECO:0008006" key="3">
    <source>
        <dbReference type="Google" id="ProtNLM"/>
    </source>
</evidence>
<gene>
    <name evidence="1" type="ORF">Rain11_1756</name>
</gene>